<dbReference type="EMBL" id="JAWQEG010002960">
    <property type="protein sequence ID" value="KAK3868676.1"/>
    <property type="molecule type" value="Genomic_DNA"/>
</dbReference>
<dbReference type="Gene3D" id="3.30.160.60">
    <property type="entry name" value="Classic Zinc Finger"/>
    <property type="match status" value="1"/>
</dbReference>
<evidence type="ECO:0000256" key="2">
    <source>
        <dbReference type="SAM" id="MobiDB-lite"/>
    </source>
</evidence>
<accession>A0AAE1F7S4</accession>
<keyword evidence="1" id="KW-0863">Zinc-finger</keyword>
<dbReference type="SMART" id="SM00336">
    <property type="entry name" value="BBOX"/>
    <property type="match status" value="1"/>
</dbReference>
<feature type="compositionally biased region" description="Basic and acidic residues" evidence="2">
    <location>
        <begin position="155"/>
        <end position="170"/>
    </location>
</feature>
<reference evidence="4" key="1">
    <citation type="submission" date="2023-10" db="EMBL/GenBank/DDBJ databases">
        <title>Genome assemblies of two species of porcelain crab, Petrolisthes cinctipes and Petrolisthes manimaculis (Anomura: Porcellanidae).</title>
        <authorList>
            <person name="Angst P."/>
        </authorList>
    </citation>
    <scope>NUCLEOTIDE SEQUENCE</scope>
    <source>
        <strain evidence="4">PB745_01</strain>
        <tissue evidence="4">Gill</tissue>
    </source>
</reference>
<feature type="region of interest" description="Disordered" evidence="2">
    <location>
        <begin position="320"/>
        <end position="342"/>
    </location>
</feature>
<feature type="compositionally biased region" description="Basic and acidic residues" evidence="2">
    <location>
        <begin position="132"/>
        <end position="147"/>
    </location>
</feature>
<feature type="compositionally biased region" description="Polar residues" evidence="2">
    <location>
        <begin position="232"/>
        <end position="250"/>
    </location>
</feature>
<feature type="compositionally biased region" description="Basic and acidic residues" evidence="2">
    <location>
        <begin position="109"/>
        <end position="124"/>
    </location>
</feature>
<proteinExistence type="predicted"/>
<sequence>MDDKNIGPLPLTHTTLNRPRPKRNQPGTLRRLLSSPHGVDDNFEDFFVKLAKGSTIEGHDDHHHHHHDDHTTPASPHDGHTTPASPHDDHTTPASPHDDHTTPASPHHHHDDHTTPASPHDDHTTPASPHHHHDDHTTPASPHDDHTTPASPHHHHDDHTTPASPHDDHTTPASPHHHHDDHTTPASPHDDHTTPASPHHHHDDHTTPASPHHHHHHHTTPASPLWDDLSDSSKMTPASPRSSLDSTSSYPDEISEGLSPTEDYHLKWVQRSGIAQSLYFFNETYCALMGFSDDSALYSRRKSDPCNISLKKKDSLGVIGASQADDDNEEKEEDDSNDDGIINTETTTAIDNVHRNTKGSVYNPCSTFKLSSTLGSIYKPCSEEYLGSDTLDIGRFPLRKLVPKKPPRIFKQRPASSASINNSLSPVVPDKRPISAALRPSMNEETRLIASPPASDIYCKGGQQKNKTIGIGRERGIGGGRARKGGWTRYDLPSDMKTMPDVKVTSHPNKPSDVQKRSRPNKPYRKCLSASDNLEKDQDPCPEHGATLNFYCVKCRVVICRDCTVVAHQQRDIHRVLDTPDALATLRTQVVTLLRHYTVLASLHASITRVYHKYFSMNPPVGDIPLSYRLVEGKALARVVEEAEVVMEYGRNLKVIREKLVEWEKGQHSWGDVVILASRCLLLANVTAPSDKVYLRMGDWIMPTAWIQLSHVLEPYLRNDSPKNKHNLSPSPAMRRKHKSASVFSNCSGGACFPDNSRHVVLSCLVPYIILNPDIRFFIRVSGYRDIDLTLVVVPVEEHAQEYLRRRRNNACKSPHLLRQDLFRPADDALTLMEKQLMMGGKHRSRLNTTSRMSSLSGSPTTQVVVKVSIPDIRVVAEGQGLPAAKGGVKKGDLIVDYDTKGKPVLSVVIRDMGDVPALRLGWVTSGLDGLQCLMDAEDIKRAEHSRIKAKILSSVRREEEAVYDITFGLDL</sequence>
<keyword evidence="5" id="KW-1185">Reference proteome</keyword>
<feature type="compositionally biased region" description="Basic and acidic residues" evidence="2">
    <location>
        <begin position="86"/>
        <end position="101"/>
    </location>
</feature>
<dbReference type="GO" id="GO:0008270">
    <property type="term" value="F:zinc ion binding"/>
    <property type="evidence" value="ECO:0007669"/>
    <property type="project" value="UniProtKB-KW"/>
</dbReference>
<feature type="domain" description="B box-type" evidence="3">
    <location>
        <begin position="536"/>
        <end position="579"/>
    </location>
</feature>
<dbReference type="SUPFAM" id="SSF57845">
    <property type="entry name" value="B-box zinc-binding domain"/>
    <property type="match status" value="1"/>
</dbReference>
<keyword evidence="1" id="KW-0479">Metal-binding</keyword>
<feature type="region of interest" description="Disordered" evidence="2">
    <location>
        <begin position="57"/>
        <end position="257"/>
    </location>
</feature>
<feature type="region of interest" description="Disordered" evidence="2">
    <location>
        <begin position="470"/>
        <end position="539"/>
    </location>
</feature>
<comment type="caution">
    <text evidence="4">The sequence shown here is derived from an EMBL/GenBank/DDBJ whole genome shotgun (WGS) entry which is preliminary data.</text>
</comment>
<evidence type="ECO:0000256" key="1">
    <source>
        <dbReference type="PROSITE-ProRule" id="PRU00024"/>
    </source>
</evidence>
<gene>
    <name evidence="4" type="ORF">Pcinc_025953</name>
</gene>
<evidence type="ECO:0000313" key="5">
    <source>
        <dbReference type="Proteomes" id="UP001286313"/>
    </source>
</evidence>
<keyword evidence="1" id="KW-0862">Zinc</keyword>
<dbReference type="PROSITE" id="PS50119">
    <property type="entry name" value="ZF_BBOX"/>
    <property type="match status" value="1"/>
</dbReference>
<feature type="compositionally biased region" description="Basic and acidic residues" evidence="2">
    <location>
        <begin position="178"/>
        <end position="193"/>
    </location>
</feature>
<organism evidence="4 5">
    <name type="scientific">Petrolisthes cinctipes</name>
    <name type="common">Flat porcelain crab</name>
    <dbReference type="NCBI Taxonomy" id="88211"/>
    <lineage>
        <taxon>Eukaryota</taxon>
        <taxon>Metazoa</taxon>
        <taxon>Ecdysozoa</taxon>
        <taxon>Arthropoda</taxon>
        <taxon>Crustacea</taxon>
        <taxon>Multicrustacea</taxon>
        <taxon>Malacostraca</taxon>
        <taxon>Eumalacostraca</taxon>
        <taxon>Eucarida</taxon>
        <taxon>Decapoda</taxon>
        <taxon>Pleocyemata</taxon>
        <taxon>Anomura</taxon>
        <taxon>Galatheoidea</taxon>
        <taxon>Porcellanidae</taxon>
        <taxon>Petrolisthes</taxon>
    </lineage>
</organism>
<dbReference type="AlphaFoldDB" id="A0AAE1F7S4"/>
<evidence type="ECO:0000313" key="4">
    <source>
        <dbReference type="EMBL" id="KAK3868676.1"/>
    </source>
</evidence>
<evidence type="ECO:0000259" key="3">
    <source>
        <dbReference type="PROSITE" id="PS50119"/>
    </source>
</evidence>
<protein>
    <recommendedName>
        <fullName evidence="3">B box-type domain-containing protein</fullName>
    </recommendedName>
</protein>
<feature type="compositionally biased region" description="Acidic residues" evidence="2">
    <location>
        <begin position="324"/>
        <end position="338"/>
    </location>
</feature>
<dbReference type="Pfam" id="PF00643">
    <property type="entry name" value="zf-B_box"/>
    <property type="match status" value="1"/>
</dbReference>
<name>A0AAE1F7S4_PETCI</name>
<feature type="region of interest" description="Disordered" evidence="2">
    <location>
        <begin position="1"/>
        <end position="40"/>
    </location>
</feature>
<dbReference type="InterPro" id="IPR000315">
    <property type="entry name" value="Znf_B-box"/>
</dbReference>
<dbReference type="Proteomes" id="UP001286313">
    <property type="component" value="Unassembled WGS sequence"/>
</dbReference>